<protein>
    <recommendedName>
        <fullName evidence="8">Amino acid transporter</fullName>
    </recommendedName>
</protein>
<keyword evidence="3 8" id="KW-0812">Transmembrane</keyword>
<dbReference type="InterPro" id="IPR001991">
    <property type="entry name" value="Na-dicarboxylate_symporter"/>
</dbReference>
<feature type="region of interest" description="Disordered" evidence="9">
    <location>
        <begin position="1"/>
        <end position="138"/>
    </location>
</feature>
<dbReference type="GO" id="GO:0015175">
    <property type="term" value="F:neutral L-amino acid transmembrane transporter activity"/>
    <property type="evidence" value="ECO:0007669"/>
    <property type="project" value="TreeGrafter"/>
</dbReference>
<comment type="caution">
    <text evidence="8">Lacks conserved residue(s) required for the propagation of feature annotation.</text>
</comment>
<evidence type="ECO:0000256" key="4">
    <source>
        <dbReference type="ARBA" id="ARBA00022847"/>
    </source>
</evidence>
<dbReference type="Pfam" id="PF00375">
    <property type="entry name" value="SDF"/>
    <property type="match status" value="3"/>
</dbReference>
<proteinExistence type="inferred from homology"/>
<evidence type="ECO:0000256" key="2">
    <source>
        <dbReference type="ARBA" id="ARBA00022448"/>
    </source>
</evidence>
<feature type="compositionally biased region" description="Low complexity" evidence="9">
    <location>
        <begin position="47"/>
        <end position="59"/>
    </location>
</feature>
<feature type="transmembrane region" description="Helical" evidence="8">
    <location>
        <begin position="437"/>
        <end position="458"/>
    </location>
</feature>
<keyword evidence="6 8" id="KW-0472">Membrane</keyword>
<dbReference type="GeneID" id="68115987"/>
<dbReference type="EMBL" id="VFQX01000064">
    <property type="protein sequence ID" value="KAF0972917.1"/>
    <property type="molecule type" value="Genomic_DNA"/>
</dbReference>
<evidence type="ECO:0000313" key="11">
    <source>
        <dbReference type="Proteomes" id="UP000444721"/>
    </source>
</evidence>
<dbReference type="RefSeq" id="XP_044557631.1">
    <property type="nucleotide sequence ID" value="XM_044712657.1"/>
</dbReference>
<feature type="transmembrane region" description="Helical" evidence="8">
    <location>
        <begin position="399"/>
        <end position="417"/>
    </location>
</feature>
<organism evidence="10 11">
    <name type="scientific">Naegleria fowleri</name>
    <name type="common">Brain eating amoeba</name>
    <dbReference type="NCBI Taxonomy" id="5763"/>
    <lineage>
        <taxon>Eukaryota</taxon>
        <taxon>Discoba</taxon>
        <taxon>Heterolobosea</taxon>
        <taxon>Tetramitia</taxon>
        <taxon>Eutetramitia</taxon>
        <taxon>Vahlkampfiidae</taxon>
        <taxon>Naegleria</taxon>
    </lineage>
</organism>
<comment type="caution">
    <text evidence="10">The sequence shown here is derived from an EMBL/GenBank/DDBJ whole genome shotgun (WGS) entry which is preliminary data.</text>
</comment>
<dbReference type="GO" id="GO:0005886">
    <property type="term" value="C:plasma membrane"/>
    <property type="evidence" value="ECO:0007669"/>
    <property type="project" value="TreeGrafter"/>
</dbReference>
<dbReference type="SUPFAM" id="SSF118215">
    <property type="entry name" value="Proton glutamate symport protein"/>
    <property type="match status" value="2"/>
</dbReference>
<evidence type="ECO:0000256" key="8">
    <source>
        <dbReference type="RuleBase" id="RU361216"/>
    </source>
</evidence>
<dbReference type="OMA" id="CMARETT"/>
<feature type="compositionally biased region" description="Basic and acidic residues" evidence="9">
    <location>
        <begin position="100"/>
        <end position="131"/>
    </location>
</feature>
<sequence length="691" mass="75609">MMENKQEETTTSNVIMTSLSPPPRSNTPPTSYETFSTPLPMENVELSQQEQHSSAQSYQQHHHYHSSSSSTSSSHRSRRHQKLLENDDDEENPSSLEQQQQHKEEQSVNEKKTRNETSHRDHLENHDDHDGNSNPIQSTPKIWKTRIKIVLGLIIGVSVNVAESEENSTLEITPAVIAYVKLPGDLLLRALNCLIVPLIVSSMISSITSIVDSVHAREETSVTNSAPTTTTSLTQNDMSNNINNRKHKALLKMALMTLSIYLVTTVIAVITGLVMVNVIKPGQVMINNPSTNSSITTKEGNSLMSQFKISNSKIQSTSPSEIPSTMVSLNGELFPLSGVLRTMKTQQMMSSDIISTGNSSSGTNSSSSSYKQIVSIIESFIPNNLIDAASAENGGSVNVLGLIVFSIFMAIVMIQIGEPAKPVIKFFKALNDIILKMVAVIICYAPIGIMFLIIWRCVKEKYLLQSLSQLLIYMLTVLSGLVIHSFITLTIIYLVLVRKNILRHVWGVFSALLTALGTSSSSATLPLTMKCCEEKIGAQKEVTSFVLPLGSTVNMDGTALYEAVAAVFIAQSLQISLGIGDMIVVAITATLASIGAAGIPEAGLVTLILVIESVGLPKEAVSLILAVDWFLDRFRTCVNVYGDTICTAIVDKYVRFDRISKKTDEDSQIENDRNKMNEISLDNVSENTKLV</sequence>
<accession>A0A6A5B4N8</accession>
<evidence type="ECO:0000256" key="9">
    <source>
        <dbReference type="SAM" id="MobiDB-lite"/>
    </source>
</evidence>
<dbReference type="VEuPathDB" id="AmoebaDB:FDP41_008769"/>
<keyword evidence="4 8" id="KW-0769">Symport</keyword>
<dbReference type="PANTHER" id="PTHR11958">
    <property type="entry name" value="SODIUM/DICARBOXYLATE SYMPORTER-RELATED"/>
    <property type="match status" value="1"/>
</dbReference>
<dbReference type="InterPro" id="IPR050746">
    <property type="entry name" value="DAACS"/>
</dbReference>
<dbReference type="AlphaFoldDB" id="A0A6A5B4N8"/>
<dbReference type="PRINTS" id="PR00173">
    <property type="entry name" value="EDTRNSPORT"/>
</dbReference>
<feature type="transmembrane region" description="Helical" evidence="8">
    <location>
        <begin position="258"/>
        <end position="279"/>
    </location>
</feature>
<reference evidence="10 11" key="1">
    <citation type="journal article" date="2019" name="Sci. Rep.">
        <title>Nanopore sequencing improves the draft genome of the human pathogenic amoeba Naegleria fowleri.</title>
        <authorList>
            <person name="Liechti N."/>
            <person name="Schurch N."/>
            <person name="Bruggmann R."/>
            <person name="Wittwer M."/>
        </authorList>
    </citation>
    <scope>NUCLEOTIDE SEQUENCE [LARGE SCALE GENOMIC DNA]</scope>
    <source>
        <strain evidence="10 11">ATCC 30894</strain>
    </source>
</reference>
<evidence type="ECO:0000256" key="1">
    <source>
        <dbReference type="ARBA" id="ARBA00004141"/>
    </source>
</evidence>
<dbReference type="OrthoDB" id="5877963at2759"/>
<evidence type="ECO:0000313" key="10">
    <source>
        <dbReference type="EMBL" id="KAF0972917.1"/>
    </source>
</evidence>
<evidence type="ECO:0000256" key="7">
    <source>
        <dbReference type="ARBA" id="ARBA00023180"/>
    </source>
</evidence>
<keyword evidence="5 8" id="KW-1133">Transmembrane helix</keyword>
<dbReference type="Proteomes" id="UP000444721">
    <property type="component" value="Unassembled WGS sequence"/>
</dbReference>
<dbReference type="VEuPathDB" id="AmoebaDB:NfTy_010580"/>
<feature type="compositionally biased region" description="Low complexity" evidence="9">
    <location>
        <begin position="221"/>
        <end position="234"/>
    </location>
</feature>
<feature type="transmembrane region" description="Helical" evidence="8">
    <location>
        <begin position="470"/>
        <end position="495"/>
    </location>
</feature>
<dbReference type="GO" id="GO:0005313">
    <property type="term" value="F:L-glutamate transmembrane transporter activity"/>
    <property type="evidence" value="ECO:0007669"/>
    <property type="project" value="TreeGrafter"/>
</dbReference>
<dbReference type="GO" id="GO:0015501">
    <property type="term" value="F:glutamate:sodium symporter activity"/>
    <property type="evidence" value="ECO:0007669"/>
    <property type="project" value="TreeGrafter"/>
</dbReference>
<keyword evidence="11" id="KW-1185">Reference proteome</keyword>
<gene>
    <name evidence="10" type="ORF">FDP41_008769</name>
</gene>
<feature type="region of interest" description="Disordered" evidence="9">
    <location>
        <begin position="220"/>
        <end position="239"/>
    </location>
</feature>
<evidence type="ECO:0000256" key="6">
    <source>
        <dbReference type="ARBA" id="ARBA00023136"/>
    </source>
</evidence>
<dbReference type="Gene3D" id="1.10.3860.10">
    <property type="entry name" value="Sodium:dicarboxylate symporter"/>
    <property type="match status" value="1"/>
</dbReference>
<dbReference type="PANTHER" id="PTHR11958:SF63">
    <property type="entry name" value="AMINO ACID TRANSPORTER"/>
    <property type="match status" value="1"/>
</dbReference>
<comment type="similarity">
    <text evidence="8">Belongs to the dicarboxylate/amino acid:cation symporter (DAACS) (TC 2.A.23) family.</text>
</comment>
<dbReference type="InterPro" id="IPR018107">
    <property type="entry name" value="Na-dicarboxylate_symporter_CS"/>
</dbReference>
<name>A0A6A5B4N8_NAEFO</name>
<dbReference type="InterPro" id="IPR036458">
    <property type="entry name" value="Na:dicarbo_symporter_sf"/>
</dbReference>
<evidence type="ECO:0000256" key="3">
    <source>
        <dbReference type="ARBA" id="ARBA00022692"/>
    </source>
</evidence>
<keyword evidence="2 8" id="KW-0813">Transport</keyword>
<keyword evidence="7" id="KW-0325">Glycoprotein</keyword>
<comment type="subcellular location">
    <subcellularLocation>
        <location evidence="1 8">Membrane</location>
        <topology evidence="1 8">Multi-pass membrane protein</topology>
    </subcellularLocation>
</comment>
<dbReference type="VEuPathDB" id="AmoebaDB:NF0095450"/>
<evidence type="ECO:0000256" key="5">
    <source>
        <dbReference type="ARBA" id="ARBA00022989"/>
    </source>
</evidence>
<dbReference type="PROSITE" id="PS00714">
    <property type="entry name" value="NA_DICARBOXYL_SYMP_2"/>
    <property type="match status" value="1"/>
</dbReference>